<dbReference type="Pfam" id="PF13560">
    <property type="entry name" value="HTH_31"/>
    <property type="match status" value="1"/>
</dbReference>
<gene>
    <name evidence="3" type="ORF">Rhe02_62200</name>
</gene>
<keyword evidence="4" id="KW-1185">Reference proteome</keyword>
<evidence type="ECO:0000313" key="4">
    <source>
        <dbReference type="Proteomes" id="UP000612899"/>
    </source>
</evidence>
<comment type="caution">
    <text evidence="3">The sequence shown here is derived from an EMBL/GenBank/DDBJ whole genome shotgun (WGS) entry which is preliminary data.</text>
</comment>
<dbReference type="InterPro" id="IPR001387">
    <property type="entry name" value="Cro/C1-type_HTH"/>
</dbReference>
<dbReference type="SMART" id="SM00530">
    <property type="entry name" value="HTH_XRE"/>
    <property type="match status" value="1"/>
</dbReference>
<dbReference type="AlphaFoldDB" id="A0A8J3QEH3"/>
<accession>A0A8J3QEH3</accession>
<dbReference type="GO" id="GO:0003700">
    <property type="term" value="F:DNA-binding transcription factor activity"/>
    <property type="evidence" value="ECO:0007669"/>
    <property type="project" value="TreeGrafter"/>
</dbReference>
<dbReference type="PANTHER" id="PTHR46797">
    <property type="entry name" value="HTH-TYPE TRANSCRIPTIONAL REGULATOR"/>
    <property type="match status" value="1"/>
</dbReference>
<reference evidence="3" key="1">
    <citation type="submission" date="2021-01" db="EMBL/GenBank/DDBJ databases">
        <title>Whole genome shotgun sequence of Rhizocola hellebori NBRC 109834.</title>
        <authorList>
            <person name="Komaki H."/>
            <person name="Tamura T."/>
        </authorList>
    </citation>
    <scope>NUCLEOTIDE SEQUENCE</scope>
    <source>
        <strain evidence="3">NBRC 109834</strain>
    </source>
</reference>
<evidence type="ECO:0000259" key="2">
    <source>
        <dbReference type="PROSITE" id="PS50943"/>
    </source>
</evidence>
<dbReference type="GO" id="GO:0003677">
    <property type="term" value="F:DNA binding"/>
    <property type="evidence" value="ECO:0007669"/>
    <property type="project" value="UniProtKB-KW"/>
</dbReference>
<organism evidence="3 4">
    <name type="scientific">Rhizocola hellebori</name>
    <dbReference type="NCBI Taxonomy" id="1392758"/>
    <lineage>
        <taxon>Bacteria</taxon>
        <taxon>Bacillati</taxon>
        <taxon>Actinomycetota</taxon>
        <taxon>Actinomycetes</taxon>
        <taxon>Micromonosporales</taxon>
        <taxon>Micromonosporaceae</taxon>
        <taxon>Rhizocola</taxon>
    </lineage>
</organism>
<evidence type="ECO:0000313" key="3">
    <source>
        <dbReference type="EMBL" id="GIH08153.1"/>
    </source>
</evidence>
<proteinExistence type="predicted"/>
<dbReference type="RefSeq" id="WP_203911910.1">
    <property type="nucleotide sequence ID" value="NZ_BONY01000045.1"/>
</dbReference>
<name>A0A8J3QEH3_9ACTN</name>
<dbReference type="Gene3D" id="1.10.260.40">
    <property type="entry name" value="lambda repressor-like DNA-binding domains"/>
    <property type="match status" value="1"/>
</dbReference>
<dbReference type="EMBL" id="BONY01000045">
    <property type="protein sequence ID" value="GIH08153.1"/>
    <property type="molecule type" value="Genomic_DNA"/>
</dbReference>
<evidence type="ECO:0000256" key="1">
    <source>
        <dbReference type="ARBA" id="ARBA00023125"/>
    </source>
</evidence>
<dbReference type="Proteomes" id="UP000612899">
    <property type="component" value="Unassembled WGS sequence"/>
</dbReference>
<dbReference type="SUPFAM" id="SSF47413">
    <property type="entry name" value="lambda repressor-like DNA-binding domains"/>
    <property type="match status" value="1"/>
</dbReference>
<keyword evidence="1" id="KW-0238">DNA-binding</keyword>
<dbReference type="InterPro" id="IPR010982">
    <property type="entry name" value="Lambda_DNA-bd_dom_sf"/>
</dbReference>
<feature type="domain" description="HTH cro/C1-type" evidence="2">
    <location>
        <begin position="17"/>
        <end position="72"/>
    </location>
</feature>
<dbReference type="PANTHER" id="PTHR46797:SF1">
    <property type="entry name" value="METHYLPHOSPHONATE SYNTHASE"/>
    <property type="match status" value="1"/>
</dbReference>
<dbReference type="GO" id="GO:0005829">
    <property type="term" value="C:cytosol"/>
    <property type="evidence" value="ECO:0007669"/>
    <property type="project" value="TreeGrafter"/>
</dbReference>
<dbReference type="InterPro" id="IPR050807">
    <property type="entry name" value="TransReg_Diox_bact_type"/>
</dbReference>
<dbReference type="PROSITE" id="PS50943">
    <property type="entry name" value="HTH_CROC1"/>
    <property type="match status" value="1"/>
</dbReference>
<protein>
    <recommendedName>
        <fullName evidence="2">HTH cro/C1-type domain-containing protein</fullName>
    </recommendedName>
</protein>
<sequence>MSRNRLMGADAEIGVRLARWRRRRGLSQSRLAALAGLSQPYLSELESGIKPLDRPSTQLKLAEALQISLAQLLDQPGYPDHTRNKVLAQVPGVRVALLELALGERSTPSRSMEALRLDVGDLVDIRNSGNWYGTMHRMAPLLRELAAHGRASAELMTRALSVVRFALAHLGFDDLAGEAADLGVRTAAGIADGAYLSLARYSWVKSFPVEAAEIGLRAALGALASAKTDSRQATEMTGWLHLLAAQQACYLGRGNDASMHLDEARLLAKLLGEPVRVSSHAAGFSGNWFNTTTVDVWQMSAAAQLRDIRWAMRIRDTIDLTALPFPLGQAWYRFALARALLAAGQDEEAVASLVTAERVAPQHFRMSRYTQELLSELMVRAQRKTNRDPILALAQRVGLSLQ</sequence>
<dbReference type="CDD" id="cd00093">
    <property type="entry name" value="HTH_XRE"/>
    <property type="match status" value="1"/>
</dbReference>